<comment type="caution">
    <text evidence="1">The sequence shown here is derived from an EMBL/GenBank/DDBJ whole genome shotgun (WGS) entry which is preliminary data.</text>
</comment>
<dbReference type="Proteomes" id="UP001165652">
    <property type="component" value="Unassembled WGS sequence"/>
</dbReference>
<evidence type="ECO:0000313" key="1">
    <source>
        <dbReference type="EMBL" id="MDC7785099.1"/>
    </source>
</evidence>
<accession>A0ABT5J629</accession>
<sequence>MKYNELSTPSLHELHGLIAGLLLDTDAGVPGVEAYGLRIYPDWHRQADEYEAALAARGEAFAAIRW</sequence>
<organism evidence="1 2">
    <name type="scientific">Rhodoplanes tepidamans</name>
    <name type="common">Rhodoplanes cryptolactis</name>
    <dbReference type="NCBI Taxonomy" id="200616"/>
    <lineage>
        <taxon>Bacteria</taxon>
        <taxon>Pseudomonadati</taxon>
        <taxon>Pseudomonadota</taxon>
        <taxon>Alphaproteobacteria</taxon>
        <taxon>Hyphomicrobiales</taxon>
        <taxon>Nitrobacteraceae</taxon>
        <taxon>Rhodoplanes</taxon>
    </lineage>
</organism>
<dbReference type="EMBL" id="JAQQLI010000005">
    <property type="protein sequence ID" value="MDC7785099.1"/>
    <property type="molecule type" value="Genomic_DNA"/>
</dbReference>
<keyword evidence="2" id="KW-1185">Reference proteome</keyword>
<gene>
    <name evidence="1" type="ORF">PQJ73_05335</name>
</gene>
<proteinExistence type="predicted"/>
<protein>
    <submittedName>
        <fullName evidence="1">Uncharacterized protein</fullName>
    </submittedName>
</protein>
<evidence type="ECO:0000313" key="2">
    <source>
        <dbReference type="Proteomes" id="UP001165652"/>
    </source>
</evidence>
<dbReference type="RefSeq" id="WP_272775948.1">
    <property type="nucleotide sequence ID" value="NZ_JAQQLI010000005.1"/>
</dbReference>
<name>A0ABT5J629_RHOTP</name>
<reference evidence="1" key="1">
    <citation type="journal article" date="2023" name="Microbiol Resour">
        <title>Genome Sequences of Rhodoplanes serenus and Two Thermotolerant Strains, Rhodoplanes tepidamans and 'Rhodoplanes cryptolactis,' Further Refine the Genus.</title>
        <authorList>
            <person name="Rayyan A.A."/>
            <person name="Kyndt J.A."/>
        </authorList>
    </citation>
    <scope>NUCLEOTIDE SEQUENCE</scope>
    <source>
        <strain evidence="1">DSM 9987</strain>
    </source>
</reference>
<reference evidence="1" key="2">
    <citation type="submission" date="2023-02" db="EMBL/GenBank/DDBJ databases">
        <authorList>
            <person name="Rayyan A."/>
            <person name="Meyer T."/>
            <person name="Kyndt J.A."/>
        </authorList>
    </citation>
    <scope>NUCLEOTIDE SEQUENCE</scope>
    <source>
        <strain evidence="1">DSM 9987</strain>
    </source>
</reference>